<dbReference type="GO" id="GO:0000139">
    <property type="term" value="C:Golgi membrane"/>
    <property type="evidence" value="ECO:0007669"/>
    <property type="project" value="UniProtKB-SubCell"/>
</dbReference>
<evidence type="ECO:0000313" key="12">
    <source>
        <dbReference type="EMBL" id="EDW35159.1"/>
    </source>
</evidence>
<dbReference type="eggNOG" id="KOG2287">
    <property type="taxonomic scope" value="Eukaryota"/>
</dbReference>
<comment type="subcellular location">
    <subcellularLocation>
        <location evidence="1 11">Golgi apparatus membrane</location>
        <topology evidence="1 11">Single-pass type II membrane protein</topology>
    </subcellularLocation>
</comment>
<keyword evidence="10" id="KW-0325">Glycoprotein</keyword>
<dbReference type="EC" id="2.4.1.-" evidence="11"/>
<dbReference type="PhylomeDB" id="B4H8V0"/>
<name>B4H8V0_DROPE</name>
<dbReference type="PANTHER" id="PTHR11214:SF379">
    <property type="entry name" value="HEXOSYLTRANSFERASE-RELATED"/>
    <property type="match status" value="1"/>
</dbReference>
<keyword evidence="9" id="KW-0472">Membrane</keyword>
<proteinExistence type="inferred from homology"/>
<dbReference type="GO" id="GO:0006493">
    <property type="term" value="P:protein O-linked glycosylation"/>
    <property type="evidence" value="ECO:0007669"/>
    <property type="project" value="TreeGrafter"/>
</dbReference>
<evidence type="ECO:0000256" key="11">
    <source>
        <dbReference type="RuleBase" id="RU363063"/>
    </source>
</evidence>
<dbReference type="AlphaFoldDB" id="B4H8V0"/>
<accession>B4H8V0</accession>
<evidence type="ECO:0000256" key="1">
    <source>
        <dbReference type="ARBA" id="ARBA00004323"/>
    </source>
</evidence>
<evidence type="ECO:0000256" key="7">
    <source>
        <dbReference type="ARBA" id="ARBA00022989"/>
    </source>
</evidence>
<dbReference type="Gene3D" id="3.90.550.50">
    <property type="match status" value="1"/>
</dbReference>
<dbReference type="Pfam" id="PF01762">
    <property type="entry name" value="Galactosyl_T"/>
    <property type="match status" value="1"/>
</dbReference>
<evidence type="ECO:0000256" key="8">
    <source>
        <dbReference type="ARBA" id="ARBA00023034"/>
    </source>
</evidence>
<dbReference type="GO" id="GO:0016758">
    <property type="term" value="F:hexosyltransferase activity"/>
    <property type="evidence" value="ECO:0007669"/>
    <property type="project" value="InterPro"/>
</dbReference>
<comment type="similarity">
    <text evidence="2 11">Belongs to the glycosyltransferase 31 family.</text>
</comment>
<dbReference type="FunFam" id="3.90.550.50:FF:000001">
    <property type="entry name" value="Hexosyltransferase"/>
    <property type="match status" value="1"/>
</dbReference>
<evidence type="ECO:0000256" key="2">
    <source>
        <dbReference type="ARBA" id="ARBA00008661"/>
    </source>
</evidence>
<keyword evidence="8 11" id="KW-0333">Golgi apparatus</keyword>
<sequence length="318" mass="36523">MYASFPTAKIRPQKHMHSMGGSPMALNLSLTGKLNSSSHNPVRYIGKRQLTAKLYESGHLNEGIDKHQICKHWGSYPKLLILITSAESHLMARMAIRNTWMHYGSRRDVGMAFVLGSTTNAKLNEALNQENYLYGDMIRGHFIDSHINLTLKTISMLEWVDTHCPRVKYILKTEDDMFINVPKLLDFMDGHKDNRTIYGRLVEQMTPHDEFLSYAIGGAYLLTGDIVHELYVQSLNTFYMEREEVFITGVVAESLNISRVQADSFRNIRITLFPCSIRNTISIDMIEPQEQYELWRMLLDPNVKCKKVLVDAETGEKM</sequence>
<dbReference type="PANTHER" id="PTHR11214">
    <property type="entry name" value="BETA-1,3-N-ACETYLGLUCOSAMINYLTRANSFERASE"/>
    <property type="match status" value="1"/>
</dbReference>
<keyword evidence="5" id="KW-0812">Transmembrane</keyword>
<dbReference type="HOGENOM" id="CLU_036849_2_3_1"/>
<evidence type="ECO:0000256" key="5">
    <source>
        <dbReference type="ARBA" id="ARBA00022692"/>
    </source>
</evidence>
<evidence type="ECO:0000256" key="3">
    <source>
        <dbReference type="ARBA" id="ARBA00022676"/>
    </source>
</evidence>
<dbReference type="EMBL" id="CH479225">
    <property type="protein sequence ID" value="EDW35159.1"/>
    <property type="molecule type" value="Genomic_DNA"/>
</dbReference>
<gene>
    <name evidence="12" type="primary">Dper\GL24774</name>
    <name evidence="12" type="ORF">Dper_GL24774</name>
</gene>
<keyword evidence="4" id="KW-0808">Transferase</keyword>
<evidence type="ECO:0000256" key="9">
    <source>
        <dbReference type="ARBA" id="ARBA00023136"/>
    </source>
</evidence>
<reference evidence="12 13" key="1">
    <citation type="journal article" date="2007" name="Nature">
        <title>Evolution of genes and genomes on the Drosophila phylogeny.</title>
        <authorList>
            <consortium name="Drosophila 12 Genomes Consortium"/>
            <person name="Clark A.G."/>
            <person name="Eisen M.B."/>
            <person name="Smith D.R."/>
            <person name="Bergman C.M."/>
            <person name="Oliver B."/>
            <person name="Markow T.A."/>
            <person name="Kaufman T.C."/>
            <person name="Kellis M."/>
            <person name="Gelbart W."/>
            <person name="Iyer V.N."/>
            <person name="Pollard D.A."/>
            <person name="Sackton T.B."/>
            <person name="Larracuente A.M."/>
            <person name="Singh N.D."/>
            <person name="Abad J.P."/>
            <person name="Abt D.N."/>
            <person name="Adryan B."/>
            <person name="Aguade M."/>
            <person name="Akashi H."/>
            <person name="Anderson W.W."/>
            <person name="Aquadro C.F."/>
            <person name="Ardell D.H."/>
            <person name="Arguello R."/>
            <person name="Artieri C.G."/>
            <person name="Barbash D.A."/>
            <person name="Barker D."/>
            <person name="Barsanti P."/>
            <person name="Batterham P."/>
            <person name="Batzoglou S."/>
            <person name="Begun D."/>
            <person name="Bhutkar A."/>
            <person name="Blanco E."/>
            <person name="Bosak S.A."/>
            <person name="Bradley R.K."/>
            <person name="Brand A.D."/>
            <person name="Brent M.R."/>
            <person name="Brooks A.N."/>
            <person name="Brown R.H."/>
            <person name="Butlin R.K."/>
            <person name="Caggese C."/>
            <person name="Calvi B.R."/>
            <person name="Bernardo de Carvalho A."/>
            <person name="Caspi A."/>
            <person name="Castrezana S."/>
            <person name="Celniker S.E."/>
            <person name="Chang J.L."/>
            <person name="Chapple C."/>
            <person name="Chatterji S."/>
            <person name="Chinwalla A."/>
            <person name="Civetta A."/>
            <person name="Clifton S.W."/>
            <person name="Comeron J.M."/>
            <person name="Costello J.C."/>
            <person name="Coyne J.A."/>
            <person name="Daub J."/>
            <person name="David R.G."/>
            <person name="Delcher A.L."/>
            <person name="Delehaunty K."/>
            <person name="Do C.B."/>
            <person name="Ebling H."/>
            <person name="Edwards K."/>
            <person name="Eickbush T."/>
            <person name="Evans J.D."/>
            <person name="Filipski A."/>
            <person name="Findeiss S."/>
            <person name="Freyhult E."/>
            <person name="Fulton L."/>
            <person name="Fulton R."/>
            <person name="Garcia A.C."/>
            <person name="Gardiner A."/>
            <person name="Garfield D.A."/>
            <person name="Garvin B.E."/>
            <person name="Gibson G."/>
            <person name="Gilbert D."/>
            <person name="Gnerre S."/>
            <person name="Godfrey J."/>
            <person name="Good R."/>
            <person name="Gotea V."/>
            <person name="Gravely B."/>
            <person name="Greenberg A.J."/>
            <person name="Griffiths-Jones S."/>
            <person name="Gross S."/>
            <person name="Guigo R."/>
            <person name="Gustafson E.A."/>
            <person name="Haerty W."/>
            <person name="Hahn M.W."/>
            <person name="Halligan D.L."/>
            <person name="Halpern A.L."/>
            <person name="Halter G.M."/>
            <person name="Han M.V."/>
            <person name="Heger A."/>
            <person name="Hillier L."/>
            <person name="Hinrichs A.S."/>
            <person name="Holmes I."/>
            <person name="Hoskins R.A."/>
            <person name="Hubisz M.J."/>
            <person name="Hultmark D."/>
            <person name="Huntley M.A."/>
            <person name="Jaffe D.B."/>
            <person name="Jagadeeshan S."/>
            <person name="Jeck W.R."/>
            <person name="Johnson J."/>
            <person name="Jones C.D."/>
            <person name="Jordan W.C."/>
            <person name="Karpen G.H."/>
            <person name="Kataoka E."/>
            <person name="Keightley P.D."/>
            <person name="Kheradpour P."/>
            <person name="Kirkness E.F."/>
            <person name="Koerich L.B."/>
            <person name="Kristiansen K."/>
            <person name="Kudrna D."/>
            <person name="Kulathinal R.J."/>
            <person name="Kumar S."/>
            <person name="Kwok R."/>
            <person name="Lander E."/>
            <person name="Langley C.H."/>
            <person name="Lapoint R."/>
            <person name="Lazzaro B.P."/>
            <person name="Lee S.J."/>
            <person name="Levesque L."/>
            <person name="Li R."/>
            <person name="Lin C.F."/>
            <person name="Lin M.F."/>
            <person name="Lindblad-Toh K."/>
            <person name="Llopart A."/>
            <person name="Long M."/>
            <person name="Low L."/>
            <person name="Lozovsky E."/>
            <person name="Lu J."/>
            <person name="Luo M."/>
            <person name="Machado C.A."/>
            <person name="Makalowski W."/>
            <person name="Marzo M."/>
            <person name="Matsuda M."/>
            <person name="Matzkin L."/>
            <person name="McAllister B."/>
            <person name="McBride C.S."/>
            <person name="McKernan B."/>
            <person name="McKernan K."/>
            <person name="Mendez-Lago M."/>
            <person name="Minx P."/>
            <person name="Mollenhauer M.U."/>
            <person name="Montooth K."/>
            <person name="Mount S.M."/>
            <person name="Mu X."/>
            <person name="Myers E."/>
            <person name="Negre B."/>
            <person name="Newfeld S."/>
            <person name="Nielsen R."/>
            <person name="Noor M.A."/>
            <person name="O'Grady P."/>
            <person name="Pachter L."/>
            <person name="Papaceit M."/>
            <person name="Parisi M.J."/>
            <person name="Parisi M."/>
            <person name="Parts L."/>
            <person name="Pedersen J.S."/>
            <person name="Pesole G."/>
            <person name="Phillippy A.M."/>
            <person name="Ponting C.P."/>
            <person name="Pop M."/>
            <person name="Porcelli D."/>
            <person name="Powell J.R."/>
            <person name="Prohaska S."/>
            <person name="Pruitt K."/>
            <person name="Puig M."/>
            <person name="Quesneville H."/>
            <person name="Ram K.R."/>
            <person name="Rand D."/>
            <person name="Rasmussen M.D."/>
            <person name="Reed L.K."/>
            <person name="Reenan R."/>
            <person name="Reily A."/>
            <person name="Remington K.A."/>
            <person name="Rieger T.T."/>
            <person name="Ritchie M.G."/>
            <person name="Robin C."/>
            <person name="Rogers Y.H."/>
            <person name="Rohde C."/>
            <person name="Rozas J."/>
            <person name="Rubenfield M.J."/>
            <person name="Ruiz A."/>
            <person name="Russo S."/>
            <person name="Salzberg S.L."/>
            <person name="Sanchez-Gracia A."/>
            <person name="Saranga D.J."/>
            <person name="Sato H."/>
            <person name="Schaeffer S.W."/>
            <person name="Schatz M.C."/>
            <person name="Schlenke T."/>
            <person name="Schwartz R."/>
            <person name="Segarra C."/>
            <person name="Singh R.S."/>
            <person name="Sirot L."/>
            <person name="Sirota M."/>
            <person name="Sisneros N.B."/>
            <person name="Smith C.D."/>
            <person name="Smith T.F."/>
            <person name="Spieth J."/>
            <person name="Stage D.E."/>
            <person name="Stark A."/>
            <person name="Stephan W."/>
            <person name="Strausberg R.L."/>
            <person name="Strempel S."/>
            <person name="Sturgill D."/>
            <person name="Sutton G."/>
            <person name="Sutton G.G."/>
            <person name="Tao W."/>
            <person name="Teichmann S."/>
            <person name="Tobari Y.N."/>
            <person name="Tomimura Y."/>
            <person name="Tsolas J.M."/>
            <person name="Valente V.L."/>
            <person name="Venter E."/>
            <person name="Venter J.C."/>
            <person name="Vicario S."/>
            <person name="Vieira F.G."/>
            <person name="Vilella A.J."/>
            <person name="Villasante A."/>
            <person name="Walenz B."/>
            <person name="Wang J."/>
            <person name="Wasserman M."/>
            <person name="Watts T."/>
            <person name="Wilson D."/>
            <person name="Wilson R.K."/>
            <person name="Wing R.A."/>
            <person name="Wolfner M.F."/>
            <person name="Wong A."/>
            <person name="Wong G.K."/>
            <person name="Wu C.I."/>
            <person name="Wu G."/>
            <person name="Yamamoto D."/>
            <person name="Yang H.P."/>
            <person name="Yang S.P."/>
            <person name="Yorke J.A."/>
            <person name="Yoshida K."/>
            <person name="Zdobnov E."/>
            <person name="Zhang P."/>
            <person name="Zhang Y."/>
            <person name="Zimin A.V."/>
            <person name="Baldwin J."/>
            <person name="Abdouelleil A."/>
            <person name="Abdulkadir J."/>
            <person name="Abebe A."/>
            <person name="Abera B."/>
            <person name="Abreu J."/>
            <person name="Acer S.C."/>
            <person name="Aftuck L."/>
            <person name="Alexander A."/>
            <person name="An P."/>
            <person name="Anderson E."/>
            <person name="Anderson S."/>
            <person name="Arachi H."/>
            <person name="Azer M."/>
            <person name="Bachantsang P."/>
            <person name="Barry A."/>
            <person name="Bayul T."/>
            <person name="Berlin A."/>
            <person name="Bessette D."/>
            <person name="Bloom T."/>
            <person name="Blye J."/>
            <person name="Boguslavskiy L."/>
            <person name="Bonnet C."/>
            <person name="Boukhgalter B."/>
            <person name="Bourzgui I."/>
            <person name="Brown A."/>
            <person name="Cahill P."/>
            <person name="Channer S."/>
            <person name="Cheshatsang Y."/>
            <person name="Chuda L."/>
            <person name="Citroen M."/>
            <person name="Collymore A."/>
            <person name="Cooke P."/>
            <person name="Costello M."/>
            <person name="D'Aco K."/>
            <person name="Daza R."/>
            <person name="De Haan G."/>
            <person name="DeGray S."/>
            <person name="DeMaso C."/>
            <person name="Dhargay N."/>
            <person name="Dooley K."/>
            <person name="Dooley E."/>
            <person name="Doricent M."/>
            <person name="Dorje P."/>
            <person name="Dorjee K."/>
            <person name="Dupes A."/>
            <person name="Elong R."/>
            <person name="Falk J."/>
            <person name="Farina A."/>
            <person name="Faro S."/>
            <person name="Ferguson D."/>
            <person name="Fisher S."/>
            <person name="Foley C.D."/>
            <person name="Franke A."/>
            <person name="Friedrich D."/>
            <person name="Gadbois L."/>
            <person name="Gearin G."/>
            <person name="Gearin C.R."/>
            <person name="Giannoukos G."/>
            <person name="Goode T."/>
            <person name="Graham J."/>
            <person name="Grandbois E."/>
            <person name="Grewal S."/>
            <person name="Gyaltsen K."/>
            <person name="Hafez N."/>
            <person name="Hagos B."/>
            <person name="Hall J."/>
            <person name="Henson C."/>
            <person name="Hollinger A."/>
            <person name="Honan T."/>
            <person name="Huard M.D."/>
            <person name="Hughes L."/>
            <person name="Hurhula B."/>
            <person name="Husby M.E."/>
            <person name="Kamat A."/>
            <person name="Kanga B."/>
            <person name="Kashin S."/>
            <person name="Khazanovich D."/>
            <person name="Kisner P."/>
            <person name="Lance K."/>
            <person name="Lara M."/>
            <person name="Lee W."/>
            <person name="Lennon N."/>
            <person name="Letendre F."/>
            <person name="LeVine R."/>
            <person name="Lipovsky A."/>
            <person name="Liu X."/>
            <person name="Liu J."/>
            <person name="Liu S."/>
            <person name="Lokyitsang T."/>
            <person name="Lokyitsang Y."/>
            <person name="Lubonja R."/>
            <person name="Lui A."/>
            <person name="MacDonald P."/>
            <person name="Magnisalis V."/>
            <person name="Maru K."/>
            <person name="Matthews C."/>
            <person name="McCusker W."/>
            <person name="McDonough S."/>
            <person name="Mehta T."/>
            <person name="Meldrim J."/>
            <person name="Meneus L."/>
            <person name="Mihai O."/>
            <person name="Mihalev A."/>
            <person name="Mihova T."/>
            <person name="Mittelman R."/>
            <person name="Mlenga V."/>
            <person name="Montmayeur A."/>
            <person name="Mulrain L."/>
            <person name="Navidi A."/>
            <person name="Naylor J."/>
            <person name="Negash T."/>
            <person name="Nguyen T."/>
            <person name="Nguyen N."/>
            <person name="Nicol R."/>
            <person name="Norbu C."/>
            <person name="Norbu N."/>
            <person name="Novod N."/>
            <person name="O'Neill B."/>
            <person name="Osman S."/>
            <person name="Markiewicz E."/>
            <person name="Oyono O.L."/>
            <person name="Patti C."/>
            <person name="Phunkhang P."/>
            <person name="Pierre F."/>
            <person name="Priest M."/>
            <person name="Raghuraman S."/>
            <person name="Rege F."/>
            <person name="Reyes R."/>
            <person name="Rise C."/>
            <person name="Rogov P."/>
            <person name="Ross K."/>
            <person name="Ryan E."/>
            <person name="Settipalli S."/>
            <person name="Shea T."/>
            <person name="Sherpa N."/>
            <person name="Shi L."/>
            <person name="Shih D."/>
            <person name="Sparrow T."/>
            <person name="Spaulding J."/>
            <person name="Stalker J."/>
            <person name="Stange-Thomann N."/>
            <person name="Stavropoulos S."/>
            <person name="Stone C."/>
            <person name="Strader C."/>
            <person name="Tesfaye S."/>
            <person name="Thomson T."/>
            <person name="Thoulutsang Y."/>
            <person name="Thoulutsang D."/>
            <person name="Topham K."/>
            <person name="Topping I."/>
            <person name="Tsamla T."/>
            <person name="Vassiliev H."/>
            <person name="Vo A."/>
            <person name="Wangchuk T."/>
            <person name="Wangdi T."/>
            <person name="Weiand M."/>
            <person name="Wilkinson J."/>
            <person name="Wilson A."/>
            <person name="Yadav S."/>
            <person name="Young G."/>
            <person name="Yu Q."/>
            <person name="Zembek L."/>
            <person name="Zhong D."/>
            <person name="Zimmer A."/>
            <person name="Zwirko Z."/>
            <person name="Jaffe D.B."/>
            <person name="Alvarez P."/>
            <person name="Brockman W."/>
            <person name="Butler J."/>
            <person name="Chin C."/>
            <person name="Gnerre S."/>
            <person name="Grabherr M."/>
            <person name="Kleber M."/>
            <person name="Mauceli E."/>
            <person name="MacCallum I."/>
        </authorList>
    </citation>
    <scope>NUCLEOTIDE SEQUENCE [LARGE SCALE GENOMIC DNA]</scope>
    <source>
        <strain evidence="13">MSH-3 / Tucson 14011-0111.49</strain>
    </source>
</reference>
<dbReference type="SMR" id="B4H8V0"/>
<protein>
    <recommendedName>
        <fullName evidence="11">Hexosyltransferase</fullName>
        <ecNumber evidence="11">2.4.1.-</ecNumber>
    </recommendedName>
</protein>
<organism evidence="13">
    <name type="scientific">Drosophila persimilis</name>
    <name type="common">Fruit fly</name>
    <dbReference type="NCBI Taxonomy" id="7234"/>
    <lineage>
        <taxon>Eukaryota</taxon>
        <taxon>Metazoa</taxon>
        <taxon>Ecdysozoa</taxon>
        <taxon>Arthropoda</taxon>
        <taxon>Hexapoda</taxon>
        <taxon>Insecta</taxon>
        <taxon>Pterygota</taxon>
        <taxon>Neoptera</taxon>
        <taxon>Endopterygota</taxon>
        <taxon>Diptera</taxon>
        <taxon>Brachycera</taxon>
        <taxon>Muscomorpha</taxon>
        <taxon>Ephydroidea</taxon>
        <taxon>Drosophilidae</taxon>
        <taxon>Drosophila</taxon>
        <taxon>Sophophora</taxon>
    </lineage>
</organism>
<keyword evidence="13" id="KW-1185">Reference proteome</keyword>
<dbReference type="Proteomes" id="UP000008744">
    <property type="component" value="Unassembled WGS sequence"/>
</dbReference>
<evidence type="ECO:0000256" key="4">
    <source>
        <dbReference type="ARBA" id="ARBA00022679"/>
    </source>
</evidence>
<dbReference type="InterPro" id="IPR002659">
    <property type="entry name" value="Glyco_trans_31"/>
</dbReference>
<evidence type="ECO:0000256" key="6">
    <source>
        <dbReference type="ARBA" id="ARBA00022968"/>
    </source>
</evidence>
<keyword evidence="3 11" id="KW-0328">Glycosyltransferase</keyword>
<keyword evidence="7" id="KW-1133">Transmembrane helix</keyword>
<keyword evidence="6" id="KW-0735">Signal-anchor</keyword>
<dbReference type="OMA" id="FIDSHIN"/>
<evidence type="ECO:0000256" key="10">
    <source>
        <dbReference type="ARBA" id="ARBA00023180"/>
    </source>
</evidence>
<evidence type="ECO:0000313" key="13">
    <source>
        <dbReference type="Proteomes" id="UP000008744"/>
    </source>
</evidence>
<dbReference type="OrthoDB" id="5512589at2759"/>